<protein>
    <submittedName>
        <fullName evidence="10">Hydrogenase-4 component B</fullName>
    </submittedName>
</protein>
<feature type="transmembrane region" description="Helical" evidence="8">
    <location>
        <begin position="31"/>
        <end position="53"/>
    </location>
</feature>
<keyword evidence="11" id="KW-1185">Reference proteome</keyword>
<evidence type="ECO:0000256" key="6">
    <source>
        <dbReference type="ARBA" id="ARBA00023136"/>
    </source>
</evidence>
<feature type="transmembrane region" description="Helical" evidence="8">
    <location>
        <begin position="203"/>
        <end position="222"/>
    </location>
</feature>
<dbReference type="GO" id="GO:0005886">
    <property type="term" value="C:plasma membrane"/>
    <property type="evidence" value="ECO:0007669"/>
    <property type="project" value="UniProtKB-SubCell"/>
</dbReference>
<feature type="transmembrane region" description="Helical" evidence="8">
    <location>
        <begin position="73"/>
        <end position="93"/>
    </location>
</feature>
<reference evidence="10 11" key="1">
    <citation type="submission" date="2016-11" db="EMBL/GenBank/DDBJ databases">
        <authorList>
            <person name="Jaros S."/>
            <person name="Januszkiewicz K."/>
            <person name="Wedrychowicz H."/>
        </authorList>
    </citation>
    <scope>NUCLEOTIDE SEQUENCE [LARGE SCALE GENOMIC DNA]</scope>
    <source>
        <strain evidence="10 11">DSM 24574</strain>
    </source>
</reference>
<comment type="subcellular location">
    <subcellularLocation>
        <location evidence="1">Cell membrane</location>
        <topology evidence="1">Multi-pass membrane protein</topology>
    </subcellularLocation>
    <subcellularLocation>
        <location evidence="7">Membrane</location>
        <topology evidence="7">Multi-pass membrane protein</topology>
    </subcellularLocation>
</comment>
<dbReference type="InterPro" id="IPR052175">
    <property type="entry name" value="ComplexI-like_HydComp"/>
</dbReference>
<dbReference type="Pfam" id="PF00361">
    <property type="entry name" value="Proton_antipo_M"/>
    <property type="match status" value="1"/>
</dbReference>
<evidence type="ECO:0000256" key="3">
    <source>
        <dbReference type="ARBA" id="ARBA00022692"/>
    </source>
</evidence>
<dbReference type="GO" id="GO:0008137">
    <property type="term" value="F:NADH dehydrogenase (ubiquinone) activity"/>
    <property type="evidence" value="ECO:0007669"/>
    <property type="project" value="InterPro"/>
</dbReference>
<evidence type="ECO:0000256" key="8">
    <source>
        <dbReference type="SAM" id="Phobius"/>
    </source>
</evidence>
<dbReference type="RefSeq" id="WP_073139805.1">
    <property type="nucleotide sequence ID" value="NZ_FQWQ01000004.1"/>
</dbReference>
<evidence type="ECO:0000313" key="11">
    <source>
        <dbReference type="Proteomes" id="UP000184212"/>
    </source>
</evidence>
<keyword evidence="2" id="KW-1003">Cell membrane</keyword>
<evidence type="ECO:0000256" key="2">
    <source>
        <dbReference type="ARBA" id="ARBA00022475"/>
    </source>
</evidence>
<feature type="transmembrane region" description="Helical" evidence="8">
    <location>
        <begin position="515"/>
        <end position="536"/>
    </location>
</feature>
<feature type="transmembrane region" description="Helical" evidence="8">
    <location>
        <begin position="269"/>
        <end position="291"/>
    </location>
</feature>
<dbReference type="PANTHER" id="PTHR42682:SF3">
    <property type="entry name" value="FORMATE HYDROGENLYASE SUBUNIT 3-RELATED"/>
    <property type="match status" value="1"/>
</dbReference>
<organism evidence="10 11">
    <name type="scientific">Chryseolinea serpens</name>
    <dbReference type="NCBI Taxonomy" id="947013"/>
    <lineage>
        <taxon>Bacteria</taxon>
        <taxon>Pseudomonadati</taxon>
        <taxon>Bacteroidota</taxon>
        <taxon>Cytophagia</taxon>
        <taxon>Cytophagales</taxon>
        <taxon>Fulvivirgaceae</taxon>
        <taxon>Chryseolinea</taxon>
    </lineage>
</organism>
<feature type="transmembrane region" description="Helical" evidence="8">
    <location>
        <begin position="420"/>
        <end position="453"/>
    </location>
</feature>
<dbReference type="Proteomes" id="UP000184212">
    <property type="component" value="Unassembled WGS sequence"/>
</dbReference>
<keyword evidence="4 8" id="KW-1133">Transmembrane helix</keyword>
<evidence type="ECO:0000259" key="9">
    <source>
        <dbReference type="Pfam" id="PF00361"/>
    </source>
</evidence>
<dbReference type="AlphaFoldDB" id="A0A1M5VB60"/>
<dbReference type="GO" id="GO:0042773">
    <property type="term" value="P:ATP synthesis coupled electron transport"/>
    <property type="evidence" value="ECO:0007669"/>
    <property type="project" value="InterPro"/>
</dbReference>
<dbReference type="PRINTS" id="PR01437">
    <property type="entry name" value="NUOXDRDTASE4"/>
</dbReference>
<feature type="domain" description="NADH:quinone oxidoreductase/Mrp antiporter transmembrane" evidence="9">
    <location>
        <begin position="130"/>
        <end position="415"/>
    </location>
</feature>
<evidence type="ECO:0000256" key="7">
    <source>
        <dbReference type="RuleBase" id="RU000320"/>
    </source>
</evidence>
<keyword evidence="3 7" id="KW-0812">Transmembrane</keyword>
<keyword evidence="5" id="KW-0560">Oxidoreductase</keyword>
<feature type="transmembrane region" description="Helical" evidence="8">
    <location>
        <begin position="161"/>
        <end position="183"/>
    </location>
</feature>
<dbReference type="GO" id="GO:0016491">
    <property type="term" value="F:oxidoreductase activity"/>
    <property type="evidence" value="ECO:0007669"/>
    <property type="project" value="UniProtKB-KW"/>
</dbReference>
<name>A0A1M5VB60_9BACT</name>
<sequence>MLFKEILRISFVALLLIPFLKITWKGPVTVLIILLNILVSTSVAWPCLTGDALETIVQGSYIFGEIPLRLDSLSAWFILTINFTFLTGAWFGWQYMKSYESNPANLSFHYISLIILHTAMLAICVVQHSIAFLIAWEVMALSAFFLVIFEHGKTETIRAGINYLIQSHICILLLTIAFIWVASRTNSYDFQAIHKFSMDFSPLVSLVLFLIFFAGFGIKAGFVPFHTWLPYAHPAAPSHISGMMSGVIIKLGIYGLLRMIFLIHGDYIVMGYVIITVSVISGLYGVMLAIIQHNLKKLLAYHSIENIGIIGIGIGLGTLGMGLHNTTLIYCGFGGGLLHVLNHSLFKSLLFYSAGTVYQATHLLDIDKLGGLVKKMPHSAFLFLLAALAICGLPPFNGFVSEFMIYFGLFSSLKEASTLTLVFSLGSIIGLVLIGGLAVLCFTKAFGTVFLGTPRHQLHEEPGEAHALKLIPQYLVAVMILFIGLVPQFFLHYLIRPIALIADHTTPADTTLTESISAISFAGFVFVGIVLTLFVIRKMVTSSRPVRTDATWGCGYVGNASKMQYTASSFIRTYRKLAEPLLSIHKNKIMVSGVFPTQLEHKTHPYDRIEEKLIDIPLKNIKLFLSKFGFLQSGDLQQYVLNGVLFITAIIVIPLVVKSVEIIISFIEQL</sequence>
<evidence type="ECO:0000256" key="4">
    <source>
        <dbReference type="ARBA" id="ARBA00022989"/>
    </source>
</evidence>
<dbReference type="EMBL" id="FQWQ01000004">
    <property type="protein sequence ID" value="SHH72388.1"/>
    <property type="molecule type" value="Genomic_DNA"/>
</dbReference>
<gene>
    <name evidence="10" type="ORF">SAMN04488109_4970</name>
</gene>
<dbReference type="InterPro" id="IPR003918">
    <property type="entry name" value="NADH_UbQ_OxRdtase"/>
</dbReference>
<proteinExistence type="predicted"/>
<keyword evidence="6 8" id="KW-0472">Membrane</keyword>
<feature type="transmembrane region" description="Helical" evidence="8">
    <location>
        <begin position="639"/>
        <end position="667"/>
    </location>
</feature>
<feature type="transmembrane region" description="Helical" evidence="8">
    <location>
        <begin position="129"/>
        <end position="149"/>
    </location>
</feature>
<feature type="transmembrane region" description="Helical" evidence="8">
    <location>
        <begin position="380"/>
        <end position="400"/>
    </location>
</feature>
<feature type="transmembrane region" description="Helical" evidence="8">
    <location>
        <begin position="6"/>
        <end position="24"/>
    </location>
</feature>
<evidence type="ECO:0000256" key="1">
    <source>
        <dbReference type="ARBA" id="ARBA00004651"/>
    </source>
</evidence>
<feature type="transmembrane region" description="Helical" evidence="8">
    <location>
        <begin position="105"/>
        <end position="123"/>
    </location>
</feature>
<dbReference type="InterPro" id="IPR001750">
    <property type="entry name" value="ND/Mrp_TM"/>
</dbReference>
<feature type="transmembrane region" description="Helical" evidence="8">
    <location>
        <begin position="243"/>
        <end position="263"/>
    </location>
</feature>
<accession>A0A1M5VB60</accession>
<dbReference type="OrthoDB" id="9807568at2"/>
<feature type="transmembrane region" description="Helical" evidence="8">
    <location>
        <begin position="298"/>
        <end position="321"/>
    </location>
</feature>
<evidence type="ECO:0000313" key="10">
    <source>
        <dbReference type="EMBL" id="SHH72388.1"/>
    </source>
</evidence>
<evidence type="ECO:0000256" key="5">
    <source>
        <dbReference type="ARBA" id="ARBA00023002"/>
    </source>
</evidence>
<dbReference type="PANTHER" id="PTHR42682">
    <property type="entry name" value="HYDROGENASE-4 COMPONENT F"/>
    <property type="match status" value="1"/>
</dbReference>
<dbReference type="STRING" id="947013.SAMN04488109_4970"/>
<feature type="transmembrane region" description="Helical" evidence="8">
    <location>
        <begin position="474"/>
        <end position="495"/>
    </location>
</feature>